<accession>A0AAD3TI93</accession>
<protein>
    <submittedName>
        <fullName evidence="1">Uncharacterized protein</fullName>
    </submittedName>
</protein>
<reference evidence="1" key="1">
    <citation type="submission" date="2023-05" db="EMBL/GenBank/DDBJ databases">
        <title>Nepenthes gracilis genome sequencing.</title>
        <authorList>
            <person name="Fukushima K."/>
        </authorList>
    </citation>
    <scope>NUCLEOTIDE SEQUENCE</scope>
    <source>
        <strain evidence="1">SING2019-196</strain>
    </source>
</reference>
<dbReference type="EMBL" id="BSYO01000037">
    <property type="protein sequence ID" value="GMH29977.1"/>
    <property type="molecule type" value="Genomic_DNA"/>
</dbReference>
<dbReference type="Proteomes" id="UP001279734">
    <property type="component" value="Unassembled WGS sequence"/>
</dbReference>
<gene>
    <name evidence="1" type="ORF">Nepgr_031820</name>
</gene>
<sequence>MLMGDGPYGATLLRCCFWHLTSCMLGVERDVQRRLGLSRGYSVVLGFVCCGELPLTLPRAFLEQLLCSLFGPQCDLLLFLICRIKECGRIEKVIHMLVKLSGVQVAGVHIAGVQSAFGRIAICLFFFFAWNAHESGGGNRSALDGEMQSPERKFLVYILRSVIFRSTVGQNASCRSEFLLSAFCLFLCLERARIRSALNPV</sequence>
<keyword evidence="2" id="KW-1185">Reference proteome</keyword>
<evidence type="ECO:0000313" key="2">
    <source>
        <dbReference type="Proteomes" id="UP001279734"/>
    </source>
</evidence>
<evidence type="ECO:0000313" key="1">
    <source>
        <dbReference type="EMBL" id="GMH29977.1"/>
    </source>
</evidence>
<name>A0AAD3TI93_NEPGR</name>
<comment type="caution">
    <text evidence="1">The sequence shown here is derived from an EMBL/GenBank/DDBJ whole genome shotgun (WGS) entry which is preliminary data.</text>
</comment>
<organism evidence="1 2">
    <name type="scientific">Nepenthes gracilis</name>
    <name type="common">Slender pitcher plant</name>
    <dbReference type="NCBI Taxonomy" id="150966"/>
    <lineage>
        <taxon>Eukaryota</taxon>
        <taxon>Viridiplantae</taxon>
        <taxon>Streptophyta</taxon>
        <taxon>Embryophyta</taxon>
        <taxon>Tracheophyta</taxon>
        <taxon>Spermatophyta</taxon>
        <taxon>Magnoliopsida</taxon>
        <taxon>eudicotyledons</taxon>
        <taxon>Gunneridae</taxon>
        <taxon>Pentapetalae</taxon>
        <taxon>Caryophyllales</taxon>
        <taxon>Nepenthaceae</taxon>
        <taxon>Nepenthes</taxon>
    </lineage>
</organism>
<dbReference type="AlphaFoldDB" id="A0AAD3TI93"/>
<proteinExistence type="predicted"/>